<proteinExistence type="predicted"/>
<dbReference type="AlphaFoldDB" id="A0AAD5R8W3"/>
<dbReference type="EMBL" id="JAHQIW010007058">
    <property type="protein sequence ID" value="KAJ1371905.1"/>
    <property type="molecule type" value="Genomic_DNA"/>
</dbReference>
<sequence length="55" mass="6039">MVLRDILVDCAGSRKNIGKFADHQMGDRANNSSRVCSEAPLPTALYAISIIYMPQ</sequence>
<gene>
    <name evidence="1" type="ORF">KIN20_033940</name>
</gene>
<reference evidence="1" key="1">
    <citation type="submission" date="2021-06" db="EMBL/GenBank/DDBJ databases">
        <title>Parelaphostrongylus tenuis whole genome reference sequence.</title>
        <authorList>
            <person name="Garwood T.J."/>
            <person name="Larsen P.A."/>
            <person name="Fountain-Jones N.M."/>
            <person name="Garbe J.R."/>
            <person name="Macchietto M.G."/>
            <person name="Kania S.A."/>
            <person name="Gerhold R.W."/>
            <person name="Richards J.E."/>
            <person name="Wolf T.M."/>
        </authorList>
    </citation>
    <scope>NUCLEOTIDE SEQUENCE</scope>
    <source>
        <strain evidence="1">MNPRO001-30</strain>
        <tissue evidence="1">Meninges</tissue>
    </source>
</reference>
<name>A0AAD5R8W3_PARTN</name>
<protein>
    <submittedName>
        <fullName evidence="1">Uncharacterized protein</fullName>
    </submittedName>
</protein>
<accession>A0AAD5R8W3</accession>
<comment type="caution">
    <text evidence="1">The sequence shown here is derived from an EMBL/GenBank/DDBJ whole genome shotgun (WGS) entry which is preliminary data.</text>
</comment>
<evidence type="ECO:0000313" key="1">
    <source>
        <dbReference type="EMBL" id="KAJ1371905.1"/>
    </source>
</evidence>
<evidence type="ECO:0000313" key="2">
    <source>
        <dbReference type="Proteomes" id="UP001196413"/>
    </source>
</evidence>
<organism evidence="1 2">
    <name type="scientific">Parelaphostrongylus tenuis</name>
    <name type="common">Meningeal worm</name>
    <dbReference type="NCBI Taxonomy" id="148309"/>
    <lineage>
        <taxon>Eukaryota</taxon>
        <taxon>Metazoa</taxon>
        <taxon>Ecdysozoa</taxon>
        <taxon>Nematoda</taxon>
        <taxon>Chromadorea</taxon>
        <taxon>Rhabditida</taxon>
        <taxon>Rhabditina</taxon>
        <taxon>Rhabditomorpha</taxon>
        <taxon>Strongyloidea</taxon>
        <taxon>Metastrongylidae</taxon>
        <taxon>Parelaphostrongylus</taxon>
    </lineage>
</organism>
<dbReference type="Proteomes" id="UP001196413">
    <property type="component" value="Unassembled WGS sequence"/>
</dbReference>
<keyword evidence="2" id="KW-1185">Reference proteome</keyword>